<evidence type="ECO:0000313" key="4">
    <source>
        <dbReference type="Proteomes" id="UP000288216"/>
    </source>
</evidence>
<feature type="compositionally biased region" description="Polar residues" evidence="2">
    <location>
        <begin position="31"/>
        <end position="42"/>
    </location>
</feature>
<keyword evidence="4" id="KW-1185">Reference proteome</keyword>
<comment type="caution">
    <text evidence="3">The sequence shown here is derived from an EMBL/GenBank/DDBJ whole genome shotgun (WGS) entry which is preliminary data.</text>
</comment>
<dbReference type="STRING" id="75743.A0A401NWK8"/>
<dbReference type="PANTHER" id="PTHR14581:SF4">
    <property type="entry name" value="PROLINE-RICH PROTEIN 15"/>
    <property type="match status" value="1"/>
</dbReference>
<reference evidence="3 4" key="1">
    <citation type="journal article" date="2018" name="Nat. Ecol. Evol.">
        <title>Shark genomes provide insights into elasmobranch evolution and the origin of vertebrates.</title>
        <authorList>
            <person name="Hara Y"/>
            <person name="Yamaguchi K"/>
            <person name="Onimaru K"/>
            <person name="Kadota M"/>
            <person name="Koyanagi M"/>
            <person name="Keeley SD"/>
            <person name="Tatsumi K"/>
            <person name="Tanaka K"/>
            <person name="Motone F"/>
            <person name="Kageyama Y"/>
            <person name="Nozu R"/>
            <person name="Adachi N"/>
            <person name="Nishimura O"/>
            <person name="Nakagawa R"/>
            <person name="Tanegashima C"/>
            <person name="Kiyatake I"/>
            <person name="Matsumoto R"/>
            <person name="Murakumo K"/>
            <person name="Nishida K"/>
            <person name="Terakita A"/>
            <person name="Kuratani S"/>
            <person name="Sato K"/>
            <person name="Hyodo S Kuraku.S."/>
        </authorList>
    </citation>
    <scope>NUCLEOTIDE SEQUENCE [LARGE SCALE GENOMIC DNA]</scope>
</reference>
<sequence>MADGGKTSWWKSMTMKKKPKELTDKGAGLENVQSSTDKTAAQENKHPNFMDDKEYVDPKLEKGFNEKSTRRNLKISRSGRFKEKRRVRATLPESTKFFEGNANGNTNDEN</sequence>
<organism evidence="3 4">
    <name type="scientific">Scyliorhinus torazame</name>
    <name type="common">Cloudy catshark</name>
    <name type="synonym">Catulus torazame</name>
    <dbReference type="NCBI Taxonomy" id="75743"/>
    <lineage>
        <taxon>Eukaryota</taxon>
        <taxon>Metazoa</taxon>
        <taxon>Chordata</taxon>
        <taxon>Craniata</taxon>
        <taxon>Vertebrata</taxon>
        <taxon>Chondrichthyes</taxon>
        <taxon>Elasmobranchii</taxon>
        <taxon>Galeomorphii</taxon>
        <taxon>Galeoidea</taxon>
        <taxon>Carcharhiniformes</taxon>
        <taxon>Scyliorhinidae</taxon>
        <taxon>Scyliorhinus</taxon>
    </lineage>
</organism>
<gene>
    <name evidence="3" type="ORF">scyTo_0007678</name>
</gene>
<protein>
    <recommendedName>
        <fullName evidence="5">Proline-rich protein 15</fullName>
    </recommendedName>
</protein>
<name>A0A401NWK8_SCYTO</name>
<accession>A0A401NWK8</accession>
<dbReference type="InterPro" id="IPR028237">
    <property type="entry name" value="PRR15"/>
</dbReference>
<evidence type="ECO:0008006" key="5">
    <source>
        <dbReference type="Google" id="ProtNLM"/>
    </source>
</evidence>
<proteinExistence type="inferred from homology"/>
<dbReference type="OMA" id="CRRNMKI"/>
<dbReference type="Pfam" id="PF15321">
    <property type="entry name" value="ATAD4"/>
    <property type="match status" value="1"/>
</dbReference>
<dbReference type="Proteomes" id="UP000288216">
    <property type="component" value="Unassembled WGS sequence"/>
</dbReference>
<evidence type="ECO:0000313" key="3">
    <source>
        <dbReference type="EMBL" id="GCB65261.1"/>
    </source>
</evidence>
<dbReference type="AlphaFoldDB" id="A0A401NWK8"/>
<dbReference type="PANTHER" id="PTHR14581">
    <property type="match status" value="1"/>
</dbReference>
<feature type="compositionally biased region" description="Basic residues" evidence="2">
    <location>
        <begin position="70"/>
        <end position="88"/>
    </location>
</feature>
<feature type="region of interest" description="Disordered" evidence="2">
    <location>
        <begin position="1"/>
        <end position="110"/>
    </location>
</feature>
<dbReference type="EMBL" id="BFAA01002829">
    <property type="protein sequence ID" value="GCB65261.1"/>
    <property type="molecule type" value="Genomic_DNA"/>
</dbReference>
<feature type="compositionally biased region" description="Basic and acidic residues" evidence="2">
    <location>
        <begin position="43"/>
        <end position="69"/>
    </location>
</feature>
<dbReference type="OrthoDB" id="9924851at2759"/>
<comment type="similarity">
    <text evidence="1">Belongs to the PRR15 family.</text>
</comment>
<evidence type="ECO:0000256" key="2">
    <source>
        <dbReference type="SAM" id="MobiDB-lite"/>
    </source>
</evidence>
<evidence type="ECO:0000256" key="1">
    <source>
        <dbReference type="ARBA" id="ARBA00010096"/>
    </source>
</evidence>